<protein>
    <submittedName>
        <fullName evidence="8">Efflux RND transporter periplasmic adaptor subunit</fullName>
    </submittedName>
</protein>
<keyword evidence="1" id="KW-0813">Transport</keyword>
<keyword evidence="3" id="KW-1133">Transmembrane helix</keyword>
<dbReference type="SUPFAM" id="SSF111369">
    <property type="entry name" value="HlyD-like secretion proteins"/>
    <property type="match status" value="1"/>
</dbReference>
<comment type="caution">
    <text evidence="8">The sequence shown here is derived from an EMBL/GenBank/DDBJ whole genome shotgun (WGS) entry which is preliminary data.</text>
</comment>
<feature type="domain" description="Heavy metal binding" evidence="4">
    <location>
        <begin position="105"/>
        <end position="131"/>
    </location>
</feature>
<evidence type="ECO:0000256" key="3">
    <source>
        <dbReference type="SAM" id="Phobius"/>
    </source>
</evidence>
<dbReference type="Gene3D" id="2.40.420.20">
    <property type="match status" value="1"/>
</dbReference>
<dbReference type="InterPro" id="IPR058792">
    <property type="entry name" value="Beta-barrel_RND_2"/>
</dbReference>
<dbReference type="PANTHER" id="PTHR30097:SF15">
    <property type="entry name" value="CATION EFFLUX SYSTEM PROTEIN CUSB"/>
    <property type="match status" value="1"/>
</dbReference>
<dbReference type="Pfam" id="PF25975">
    <property type="entry name" value="CzcB_C"/>
    <property type="match status" value="1"/>
</dbReference>
<dbReference type="Pfam" id="PF19335">
    <property type="entry name" value="HMBD"/>
    <property type="match status" value="3"/>
</dbReference>
<dbReference type="Pfam" id="PF25973">
    <property type="entry name" value="BSH_CzcB"/>
    <property type="match status" value="1"/>
</dbReference>
<feature type="domain" description="Heavy metal binding" evidence="4">
    <location>
        <begin position="149"/>
        <end position="174"/>
    </location>
</feature>
<feature type="compositionally biased region" description="Polar residues" evidence="2">
    <location>
        <begin position="11"/>
        <end position="20"/>
    </location>
</feature>
<dbReference type="EMBL" id="JAJKFW010000022">
    <property type="protein sequence ID" value="MCC9642526.1"/>
    <property type="molecule type" value="Genomic_DNA"/>
</dbReference>
<dbReference type="PANTHER" id="PTHR30097">
    <property type="entry name" value="CATION EFFLUX SYSTEM PROTEIN CUSB"/>
    <property type="match status" value="1"/>
</dbReference>
<evidence type="ECO:0000256" key="2">
    <source>
        <dbReference type="SAM" id="MobiDB-lite"/>
    </source>
</evidence>
<dbReference type="RefSeq" id="WP_230273349.1">
    <property type="nucleotide sequence ID" value="NZ_JAJKFW010000022.1"/>
</dbReference>
<feature type="domain" description="Heavy metal binding" evidence="4">
    <location>
        <begin position="445"/>
        <end position="471"/>
    </location>
</feature>
<feature type="region of interest" description="Disordered" evidence="2">
    <location>
        <begin position="1"/>
        <end position="32"/>
    </location>
</feature>
<feature type="domain" description="CzcB-like C-terminal circularly permuted SH3-like" evidence="7">
    <location>
        <begin position="488"/>
        <end position="548"/>
    </location>
</feature>
<keyword evidence="3" id="KW-0812">Transmembrane</keyword>
<evidence type="ECO:0000259" key="6">
    <source>
        <dbReference type="Pfam" id="PF25973"/>
    </source>
</evidence>
<feature type="domain" description="CusB-like beta-barrel" evidence="5">
    <location>
        <begin position="353"/>
        <end position="427"/>
    </location>
</feature>
<feature type="transmembrane region" description="Helical" evidence="3">
    <location>
        <begin position="53"/>
        <end position="78"/>
    </location>
</feature>
<dbReference type="InterPro" id="IPR058649">
    <property type="entry name" value="CzcB_C"/>
</dbReference>
<reference evidence="8" key="1">
    <citation type="submission" date="2021-11" db="EMBL/GenBank/DDBJ databases">
        <title>Genome sequence.</title>
        <authorList>
            <person name="Sun Q."/>
        </authorList>
    </citation>
    <scope>NUCLEOTIDE SEQUENCE</scope>
    <source>
        <strain evidence="8">JC740</strain>
    </source>
</reference>
<dbReference type="Pfam" id="PF25954">
    <property type="entry name" value="Beta-barrel_RND_2"/>
    <property type="match status" value="1"/>
</dbReference>
<proteinExistence type="predicted"/>
<name>A0ABS8NG59_9BACT</name>
<evidence type="ECO:0000259" key="4">
    <source>
        <dbReference type="Pfam" id="PF19335"/>
    </source>
</evidence>
<gene>
    <name evidence="8" type="ORF">LOC71_09585</name>
</gene>
<keyword evidence="3" id="KW-0472">Membrane</keyword>
<feature type="domain" description="CzcB-like barrel-sandwich hybrid" evidence="6">
    <location>
        <begin position="225"/>
        <end position="350"/>
    </location>
</feature>
<dbReference type="InterPro" id="IPR045800">
    <property type="entry name" value="HMBD"/>
</dbReference>
<evidence type="ECO:0000259" key="7">
    <source>
        <dbReference type="Pfam" id="PF25975"/>
    </source>
</evidence>
<sequence>MSEYKSKHTEASLTEASATGASERVYSDETSPKADVDVASKVRLRDRLSGLKWLGRTATHAGVLLAVFVLGIALVGLAQRQGWIRNGDVVATSDDAGSNNGEKIYTCPMHPQIRQDQPGNCPICAMKLVPVADSAKPSVANADAGDDRYICPMMCTPPSSEPGRCPVCAMELVKATGGGGGDGLSVTIEPAARRLIGIQTATAELGPVSQTIRTIGSVDYDESKLATISAYVGGRIEKLYANYVGVPVEENDDLALIYSPDLYSAQVEYLTAVQGSELKRLGGSSNMGELSKQKLIELGLTEDQVAELRSRGKAESRIRVRSPIKGTVIEKHAVEGDYINTGDKIYRIADLSTVWLMLDLFPDDAARIRFGQQVEAQVSSLPGEVFTGRVAFIDPTVNSKTRTVQIRVEMLNPDAKLKPGDYATARVYVPAIRQDRIYDPALAGKYISPMHPQVIREQPGDCPICGMDLIPTSKLGYANEPLPKQQVVTVPRDAVLMTGENSVVYVETDPGRFEIRRVTVGPMTDDRAVILEGMSSGETVATNGNFLIDSQMQLAGNPSLMDPSKAASYPPGPLELPDNEPIVLTGESAEQFDRAYAAYFAIQKALAADQSPPPLEMNKLDESLGMLTRLADVPDEAQSHLQSAKRSLARMQGSLEQVRKSFRPISHSLLRAATIARGKQTATKLVHMYCPMVPGGGGDWMQPEGELVNPYWGSEMLSCGETVADMAVEPQAKGERR</sequence>
<accession>A0ABS8NG59</accession>
<evidence type="ECO:0000259" key="5">
    <source>
        <dbReference type="Pfam" id="PF25954"/>
    </source>
</evidence>
<dbReference type="InterPro" id="IPR051909">
    <property type="entry name" value="MFP_Cation_Efflux"/>
</dbReference>
<evidence type="ECO:0000256" key="1">
    <source>
        <dbReference type="ARBA" id="ARBA00022448"/>
    </source>
</evidence>
<evidence type="ECO:0000313" key="8">
    <source>
        <dbReference type="EMBL" id="MCC9642526.1"/>
    </source>
</evidence>
<dbReference type="InterPro" id="IPR058647">
    <property type="entry name" value="BSH_CzcB-like"/>
</dbReference>
<organism evidence="8 9">
    <name type="scientific">Rhodopirellula halodulae</name>
    <dbReference type="NCBI Taxonomy" id="2894198"/>
    <lineage>
        <taxon>Bacteria</taxon>
        <taxon>Pseudomonadati</taxon>
        <taxon>Planctomycetota</taxon>
        <taxon>Planctomycetia</taxon>
        <taxon>Pirellulales</taxon>
        <taxon>Pirellulaceae</taxon>
        <taxon>Rhodopirellula</taxon>
    </lineage>
</organism>
<dbReference type="Gene3D" id="2.40.30.170">
    <property type="match status" value="1"/>
</dbReference>
<dbReference type="Proteomes" id="UP001430306">
    <property type="component" value="Unassembled WGS sequence"/>
</dbReference>
<keyword evidence="9" id="KW-1185">Reference proteome</keyword>
<feature type="compositionally biased region" description="Basic and acidic residues" evidence="2">
    <location>
        <begin position="1"/>
        <end position="10"/>
    </location>
</feature>
<evidence type="ECO:0000313" key="9">
    <source>
        <dbReference type="Proteomes" id="UP001430306"/>
    </source>
</evidence>